<dbReference type="PANTHER" id="PTHR11712">
    <property type="entry name" value="POLYKETIDE SYNTHASE-RELATED"/>
    <property type="match status" value="1"/>
</dbReference>
<evidence type="ECO:0000256" key="1">
    <source>
        <dbReference type="ARBA" id="ARBA00013191"/>
    </source>
</evidence>
<evidence type="ECO:0000256" key="2">
    <source>
        <dbReference type="ARBA" id="ARBA00022679"/>
    </source>
</evidence>
<dbReference type="PANTHER" id="PTHR11712:SF297">
    <property type="entry name" value="3-OXOACYL-[ACYL-CARRIER-PROTEIN] SYNTHASE, MITOCHONDRIAL"/>
    <property type="match status" value="1"/>
</dbReference>
<evidence type="ECO:0000313" key="5">
    <source>
        <dbReference type="Proteomes" id="UP000265520"/>
    </source>
</evidence>
<dbReference type="Gene3D" id="3.40.47.10">
    <property type="match status" value="1"/>
</dbReference>
<dbReference type="InterPro" id="IPR016039">
    <property type="entry name" value="Thiolase-like"/>
</dbReference>
<dbReference type="EC" id="2.3.1.41" evidence="1"/>
<keyword evidence="2" id="KW-0808">Transferase</keyword>
<feature type="non-terminal residue" evidence="4">
    <location>
        <position position="120"/>
    </location>
</feature>
<dbReference type="AlphaFoldDB" id="A0A392NNV4"/>
<feature type="domain" description="Beta-ketoacyl synthase-like N-terminal" evidence="3">
    <location>
        <begin position="38"/>
        <end position="73"/>
    </location>
</feature>
<dbReference type="EMBL" id="LXQA010046388">
    <property type="protein sequence ID" value="MCI01531.1"/>
    <property type="molecule type" value="Genomic_DNA"/>
</dbReference>
<reference evidence="4 5" key="1">
    <citation type="journal article" date="2018" name="Front. Plant Sci.">
        <title>Red Clover (Trifolium pratense) and Zigzag Clover (T. medium) - A Picture of Genomic Similarities and Differences.</title>
        <authorList>
            <person name="Dluhosova J."/>
            <person name="Istvanek J."/>
            <person name="Nedelnik J."/>
            <person name="Repkova J."/>
        </authorList>
    </citation>
    <scope>NUCLEOTIDE SEQUENCE [LARGE SCALE GENOMIC DNA]</scope>
    <source>
        <strain evidence="5">cv. 10/8</strain>
        <tissue evidence="4">Leaf</tissue>
    </source>
</reference>
<evidence type="ECO:0000313" key="4">
    <source>
        <dbReference type="EMBL" id="MCI01531.1"/>
    </source>
</evidence>
<protein>
    <recommendedName>
        <fullName evidence="1">beta-ketoacyl-[acyl-carrier-protein] synthase I</fullName>
        <ecNumber evidence="1">2.3.1.41</ecNumber>
    </recommendedName>
</protein>
<dbReference type="GO" id="GO:0006633">
    <property type="term" value="P:fatty acid biosynthetic process"/>
    <property type="evidence" value="ECO:0007669"/>
    <property type="project" value="TreeGrafter"/>
</dbReference>
<dbReference type="InterPro" id="IPR000794">
    <property type="entry name" value="Beta-ketoacyl_synthase"/>
</dbReference>
<accession>A0A392NNV4</accession>
<dbReference type="GO" id="GO:0004315">
    <property type="term" value="F:3-oxoacyl-[acyl-carrier-protein] synthase activity"/>
    <property type="evidence" value="ECO:0007669"/>
    <property type="project" value="UniProtKB-EC"/>
</dbReference>
<comment type="caution">
    <text evidence="4">The sequence shown here is derived from an EMBL/GenBank/DDBJ whole genome shotgun (WGS) entry which is preliminary data.</text>
</comment>
<organism evidence="4 5">
    <name type="scientific">Trifolium medium</name>
    <dbReference type="NCBI Taxonomy" id="97028"/>
    <lineage>
        <taxon>Eukaryota</taxon>
        <taxon>Viridiplantae</taxon>
        <taxon>Streptophyta</taxon>
        <taxon>Embryophyta</taxon>
        <taxon>Tracheophyta</taxon>
        <taxon>Spermatophyta</taxon>
        <taxon>Magnoliopsida</taxon>
        <taxon>eudicotyledons</taxon>
        <taxon>Gunneridae</taxon>
        <taxon>Pentapetalae</taxon>
        <taxon>rosids</taxon>
        <taxon>fabids</taxon>
        <taxon>Fabales</taxon>
        <taxon>Fabaceae</taxon>
        <taxon>Papilionoideae</taxon>
        <taxon>50 kb inversion clade</taxon>
        <taxon>NPAAA clade</taxon>
        <taxon>Hologalegina</taxon>
        <taxon>IRL clade</taxon>
        <taxon>Trifolieae</taxon>
        <taxon>Trifolium</taxon>
    </lineage>
</organism>
<dbReference type="Proteomes" id="UP000265520">
    <property type="component" value="Unassembled WGS sequence"/>
</dbReference>
<dbReference type="InterPro" id="IPR014030">
    <property type="entry name" value="Ketoacyl_synth_N"/>
</dbReference>
<dbReference type="SUPFAM" id="SSF53901">
    <property type="entry name" value="Thiolase-like"/>
    <property type="match status" value="1"/>
</dbReference>
<dbReference type="GO" id="GO:0005739">
    <property type="term" value="C:mitochondrion"/>
    <property type="evidence" value="ECO:0007669"/>
    <property type="project" value="TreeGrafter"/>
</dbReference>
<name>A0A392NNV4_9FABA</name>
<sequence>MAIRSTSRRVFSSIYRSISSSSSTDDKAFPPPPVVSSRRVVVTGLGMVTPLGCGVDKTWKQLIDGKCGVRALCLEDLKMKSFDTETQLATFDQLTSKVLAVVPTGTNPGEFNEEIWLNSK</sequence>
<gene>
    <name evidence="4" type="ORF">A2U01_0022558</name>
</gene>
<proteinExistence type="predicted"/>
<keyword evidence="5" id="KW-1185">Reference proteome</keyword>
<evidence type="ECO:0000259" key="3">
    <source>
        <dbReference type="Pfam" id="PF00109"/>
    </source>
</evidence>
<dbReference type="Pfam" id="PF00109">
    <property type="entry name" value="ketoacyl-synt"/>
    <property type="match status" value="1"/>
</dbReference>